<evidence type="ECO:0000313" key="7">
    <source>
        <dbReference type="EMBL" id="RKP16340.1"/>
    </source>
</evidence>
<comment type="cofactor">
    <cofactor evidence="6">
        <name>heme</name>
        <dbReference type="ChEBI" id="CHEBI:30413"/>
    </cofactor>
    <text evidence="6">Binds 1 heme group per subunit.</text>
</comment>
<comment type="similarity">
    <text evidence="1">Belongs to the truncated hemoglobin family. Group I subfamily.</text>
</comment>
<gene>
    <name evidence="7" type="ORF">ROZALSC1DRAFT_17704</name>
</gene>
<evidence type="ECO:0000256" key="4">
    <source>
        <dbReference type="ARBA" id="ARBA00022723"/>
    </source>
</evidence>
<evidence type="ECO:0000256" key="6">
    <source>
        <dbReference type="PIRSR" id="PIRSR002030-1"/>
    </source>
</evidence>
<evidence type="ECO:0000313" key="8">
    <source>
        <dbReference type="Proteomes" id="UP000281549"/>
    </source>
</evidence>
<dbReference type="SUPFAM" id="SSF46458">
    <property type="entry name" value="Globin-like"/>
    <property type="match status" value="1"/>
</dbReference>
<dbReference type="Pfam" id="PF01152">
    <property type="entry name" value="Bac_globin"/>
    <property type="match status" value="1"/>
</dbReference>
<evidence type="ECO:0000256" key="5">
    <source>
        <dbReference type="ARBA" id="ARBA00023004"/>
    </source>
</evidence>
<evidence type="ECO:0008006" key="9">
    <source>
        <dbReference type="Google" id="ProtNLM"/>
    </source>
</evidence>
<evidence type="ECO:0000256" key="2">
    <source>
        <dbReference type="ARBA" id="ARBA00022448"/>
    </source>
</evidence>
<name>A0A4P9YDR5_ROZAC</name>
<evidence type="ECO:0000256" key="1">
    <source>
        <dbReference type="ARBA" id="ARBA00009660"/>
    </source>
</evidence>
<dbReference type="EMBL" id="ML006655">
    <property type="protein sequence ID" value="RKP16340.1"/>
    <property type="molecule type" value="Genomic_DNA"/>
</dbReference>
<accession>A0A4P9YDR5</accession>
<dbReference type="PIRSF" id="PIRSF002030">
    <property type="entry name" value="Globin_Protozoa/Cyanobacteria"/>
    <property type="match status" value="1"/>
</dbReference>
<dbReference type="GO" id="GO:0019825">
    <property type="term" value="F:oxygen binding"/>
    <property type="evidence" value="ECO:0007669"/>
    <property type="project" value="InterPro"/>
</dbReference>
<dbReference type="InterPro" id="IPR001486">
    <property type="entry name" value="Hemoglobin_trunc"/>
</dbReference>
<dbReference type="InterPro" id="IPR016339">
    <property type="entry name" value="Hemoglobin_trunc_I"/>
</dbReference>
<keyword evidence="4 6" id="KW-0479">Metal-binding</keyword>
<proteinExistence type="inferred from homology"/>
<dbReference type="GO" id="GO:0046872">
    <property type="term" value="F:metal ion binding"/>
    <property type="evidence" value="ECO:0007669"/>
    <property type="project" value="UniProtKB-KW"/>
</dbReference>
<dbReference type="Proteomes" id="UP000281549">
    <property type="component" value="Unassembled WGS sequence"/>
</dbReference>
<dbReference type="GO" id="GO:0020037">
    <property type="term" value="F:heme binding"/>
    <property type="evidence" value="ECO:0007669"/>
    <property type="project" value="InterPro"/>
</dbReference>
<dbReference type="InterPro" id="IPR009050">
    <property type="entry name" value="Globin-like_sf"/>
</dbReference>
<dbReference type="AlphaFoldDB" id="A0A4P9YDR5"/>
<keyword evidence="5 6" id="KW-0408">Iron</keyword>
<dbReference type="InterPro" id="IPR012292">
    <property type="entry name" value="Globin/Proto"/>
</dbReference>
<keyword evidence="2" id="KW-0813">Transport</keyword>
<keyword evidence="3 6" id="KW-0349">Heme</keyword>
<sequence length="124" mass="13976">MPESGTLYDEIGGAETVSAVVDYFYSLLIKDKRVKKYFESIDLDRLKIMQKSFISSVCGGPAYNGQSMRSAHKRLLDLENKHFDAILENLETAMKKAAKKTISEENRKKILAVAETTRKDVLGK</sequence>
<reference evidence="8" key="1">
    <citation type="journal article" date="2018" name="Nat. Microbiol.">
        <title>Leveraging single-cell genomics to expand the fungal tree of life.</title>
        <authorList>
            <person name="Ahrendt S.R."/>
            <person name="Quandt C.A."/>
            <person name="Ciobanu D."/>
            <person name="Clum A."/>
            <person name="Salamov A."/>
            <person name="Andreopoulos B."/>
            <person name="Cheng J.F."/>
            <person name="Woyke T."/>
            <person name="Pelin A."/>
            <person name="Henrissat B."/>
            <person name="Reynolds N.K."/>
            <person name="Benny G.L."/>
            <person name="Smith M.E."/>
            <person name="James T.Y."/>
            <person name="Grigoriev I.V."/>
        </authorList>
    </citation>
    <scope>NUCLEOTIDE SEQUENCE [LARGE SCALE GENOMIC DNA]</scope>
    <source>
        <strain evidence="8">CSF55</strain>
    </source>
</reference>
<feature type="binding site" description="proximal binding residue" evidence="6">
    <location>
        <position position="72"/>
    </location>
    <ligand>
        <name>heme</name>
        <dbReference type="ChEBI" id="CHEBI:30413"/>
    </ligand>
    <ligandPart>
        <name>Fe</name>
        <dbReference type="ChEBI" id="CHEBI:18248"/>
    </ligandPart>
</feature>
<organism evidence="7 8">
    <name type="scientific">Rozella allomycis (strain CSF55)</name>
    <dbReference type="NCBI Taxonomy" id="988480"/>
    <lineage>
        <taxon>Eukaryota</taxon>
        <taxon>Fungi</taxon>
        <taxon>Fungi incertae sedis</taxon>
        <taxon>Cryptomycota</taxon>
        <taxon>Cryptomycota incertae sedis</taxon>
        <taxon>Rozella</taxon>
    </lineage>
</organism>
<evidence type="ECO:0000256" key="3">
    <source>
        <dbReference type="ARBA" id="ARBA00022617"/>
    </source>
</evidence>
<dbReference type="Gene3D" id="1.10.490.10">
    <property type="entry name" value="Globins"/>
    <property type="match status" value="1"/>
</dbReference>
<dbReference type="CDD" id="cd00454">
    <property type="entry name" value="TrHb1_N"/>
    <property type="match status" value="1"/>
</dbReference>
<protein>
    <recommendedName>
        <fullName evidence="9">Group 1 truncated hemoglobin</fullName>
    </recommendedName>
</protein>